<dbReference type="EMBL" id="JAZDRO010000001">
    <property type="protein sequence ID" value="MEE2565824.1"/>
    <property type="molecule type" value="Genomic_DNA"/>
</dbReference>
<reference evidence="2 3" key="1">
    <citation type="submission" date="2024-01" db="EMBL/GenBank/DDBJ databases">
        <title>Hyphobacterium bacterium isolated from marine sediment.</title>
        <authorList>
            <person name="Zhao S."/>
        </authorList>
    </citation>
    <scope>NUCLEOTIDE SEQUENCE [LARGE SCALE GENOMIC DNA]</scope>
    <source>
        <strain evidence="2 3">Y60-23</strain>
    </source>
</reference>
<evidence type="ECO:0000313" key="2">
    <source>
        <dbReference type="EMBL" id="MEE2565824.1"/>
    </source>
</evidence>
<evidence type="ECO:0000313" key="3">
    <source>
        <dbReference type="Proteomes" id="UP001310692"/>
    </source>
</evidence>
<feature type="signal peptide" evidence="1">
    <location>
        <begin position="1"/>
        <end position="24"/>
    </location>
</feature>
<keyword evidence="3" id="KW-1185">Reference proteome</keyword>
<dbReference type="Proteomes" id="UP001310692">
    <property type="component" value="Unassembled WGS sequence"/>
</dbReference>
<keyword evidence="1" id="KW-0732">Signal</keyword>
<feature type="chain" id="PRO_5046473282" description="Lipoprotein" evidence="1">
    <location>
        <begin position="25"/>
        <end position="192"/>
    </location>
</feature>
<accession>A0ABU7LWC3</accession>
<dbReference type="RefSeq" id="WP_330195356.1">
    <property type="nucleotide sequence ID" value="NZ_JAZDRO010000001.1"/>
</dbReference>
<organism evidence="2 3">
    <name type="scientific">Hyphobacterium marinum</name>
    <dbReference type="NCBI Taxonomy" id="3116574"/>
    <lineage>
        <taxon>Bacteria</taxon>
        <taxon>Pseudomonadati</taxon>
        <taxon>Pseudomonadota</taxon>
        <taxon>Alphaproteobacteria</taxon>
        <taxon>Maricaulales</taxon>
        <taxon>Maricaulaceae</taxon>
        <taxon>Hyphobacterium</taxon>
    </lineage>
</organism>
<proteinExistence type="predicted"/>
<name>A0ABU7LWC3_9PROT</name>
<evidence type="ECO:0008006" key="4">
    <source>
        <dbReference type="Google" id="ProtNLM"/>
    </source>
</evidence>
<gene>
    <name evidence="2" type="ORF">V0U35_03955</name>
</gene>
<evidence type="ECO:0000256" key="1">
    <source>
        <dbReference type="SAM" id="SignalP"/>
    </source>
</evidence>
<comment type="caution">
    <text evidence="2">The sequence shown here is derived from an EMBL/GenBank/DDBJ whole genome shotgun (WGS) entry which is preliminary data.</text>
</comment>
<protein>
    <recommendedName>
        <fullName evidence="4">Lipoprotein</fullName>
    </recommendedName>
</protein>
<sequence>MKLWLPLLAVGALALPACSSGDTAETGLFEALSAHCGNSYEGRVESDDPRDADWVSQRLVIEFRECSDDTIRIPLHVGEDHSRTWVVSRTENGLRLKHDHRHEDGSEDVLTQYGGDTEGPVTGLRAEFPADDFSRDLFEREGIPVSMDNVWSLTLTEETLTYALDRPDRHFEAVFNLTETVDTPPPPWGAEG</sequence>